<evidence type="ECO:0000259" key="12">
    <source>
        <dbReference type="SMART" id="SM01360"/>
    </source>
</evidence>
<dbReference type="Ensembl" id="ENSACCT00020009824.1">
    <property type="protein sequence ID" value="ENSACCP00020009421.1"/>
    <property type="gene ID" value="ENSACCG00020006414.1"/>
</dbReference>
<dbReference type="Gene3D" id="2.60.40.1940">
    <property type="match status" value="1"/>
</dbReference>
<dbReference type="GO" id="GO:0004867">
    <property type="term" value="F:serine-type endopeptidase inhibitor activity"/>
    <property type="evidence" value="ECO:0007669"/>
    <property type="project" value="UniProtKB-KW"/>
</dbReference>
<dbReference type="PANTHER" id="PTHR11412">
    <property type="entry name" value="MACROGLOBULIN / COMPLEMENT"/>
    <property type="match status" value="1"/>
</dbReference>
<keyword evidence="7" id="KW-1015">Disulfide bond</keyword>
<reference evidence="14" key="2">
    <citation type="submission" date="2025-09" db="UniProtKB">
        <authorList>
            <consortium name="Ensembl"/>
        </authorList>
    </citation>
    <scope>IDENTIFICATION</scope>
</reference>
<dbReference type="Gene3D" id="2.60.120.1540">
    <property type="match status" value="1"/>
</dbReference>
<dbReference type="Gene3D" id="1.50.10.20">
    <property type="match status" value="1"/>
</dbReference>
<dbReference type="InterPro" id="IPR011626">
    <property type="entry name" value="Alpha-macroglobulin_TED"/>
</dbReference>
<feature type="domain" description="Alpha-2-macroglobulin" evidence="12">
    <location>
        <begin position="722"/>
        <end position="812"/>
    </location>
</feature>
<keyword evidence="8" id="KW-0325">Glycoprotein</keyword>
<dbReference type="Pfam" id="PF00207">
    <property type="entry name" value="A2M"/>
    <property type="match status" value="1"/>
</dbReference>
<dbReference type="InterPro" id="IPR001599">
    <property type="entry name" value="Macroglobln_a2"/>
</dbReference>
<keyword evidence="6" id="KW-0722">Serine protease inhibitor</keyword>
<protein>
    <recommendedName>
        <fullName evidence="16">Ovostatin</fullName>
    </recommendedName>
</protein>
<dbReference type="InterPro" id="IPR036595">
    <property type="entry name" value="A-macroglobulin_rcpt-bd_sf"/>
</dbReference>
<dbReference type="FunFam" id="1.50.10.20:FF:000001">
    <property type="entry name" value="CD109 isoform 1"/>
    <property type="match status" value="1"/>
</dbReference>
<keyword evidence="3" id="KW-0964">Secreted</keyword>
<dbReference type="InterPro" id="IPR014756">
    <property type="entry name" value="Ig_E-set"/>
</dbReference>
<dbReference type="InParanoid" id="A0A663EBV6"/>
<keyword evidence="4" id="KW-0646">Protease inhibitor</keyword>
<dbReference type="GO" id="GO:0005615">
    <property type="term" value="C:extracellular space"/>
    <property type="evidence" value="ECO:0007669"/>
    <property type="project" value="InterPro"/>
</dbReference>
<dbReference type="GeneTree" id="ENSGT00940000158779"/>
<sequence>MDCFLGRELISFFCLPVRKMWLKFLLAILLFHVTAAKEPEPQYVLMVPAVLQTDSPGQVCLQFLNLNETISVRVILEHRTVNTTIFEKTMTASDGLQCFNFTIPPASSAPLAFISFSARGTTVSLEERRSVMIWNTESIVFVNFPNELKQPALFSSLFLVLCASSKRFPRQTVSPYSFFLQDPRGNRIFQWQNVTSEMNIIQIEFPLTEEPILGNYKIIIAKKSGDKTNHSFLVEEYVLPKFDVTVTAPESLTVLDSEFTVKVCGVYTYGQPVEGKVQLSVCRDFDTYGRCKKSPVCQSFTKDLETEGCLSHVFSSNIFELNRIGYMRNLDVKAIVTEKGTATQSISITRVMSSIQFENMDRHYKRGIPYFGQIKLVDKDNSPISNEVIQLFVNNKNTDNFTTDDNGIAEFSIDTSEMFDPEISLKATYKPSDQCHLEGWIEPSYPDASLSIQRFYSWTSSFVRIEPLWQDLSCGQKRMITVHYVLNTEGYKSIKTMNFYYVGMAKGKIVLTGEIKVNIQADQNGTFTIPLVVNEKMAPALRLLVYTLHPAKELVADSVQFPVEKCFKNKVRVLFQTGQHLKLIFTHTRFVFPSPSQIYSLHPLQDFQGYIFNGLNLEDDPQDPCVSSENIFHKGLYYTPVMSGLGPDVYQFLRDMGMKFFTNSKVRQPVVCTSETVRPPPYFLNAGFMASTHHVKSSAEVAREERGKRLILETIREFFPETWIWDIVLINSTGKASISYTIPDTITNWKASAFCVEQLVGFGMSVPATLTAFQPFFVDLTLPYSIIRGEDFLLKANVFNYLGHCIKINVSLSDSLDYQAKLISPGDDGCVCAKERKTYVWNIFPKEIGNVVFSITAETKDDDACGDKAPRNISIDYRDTQIRTLSVEPEGIRREKTQNSLICTKDDVVSRDVALDLPTIVVEGSARASFSVVGDIMGTATQNLHQLLQMPFGCGEQNMVLFAPNIYVLDYLNKTGQLSEEVKSKAIGYLVSGYQKQLSYKHPDGSYSIFGTRDKEGNTWLTAFVYKSFAQASHFIYIDDNVQAQTLMWLASKQNPDGCFQSVGTLFNNALKVVENYFLVKFLFIKNMLSHYFRNAFFCLETASEKNISDVYTQALMAYAFCLAGKAEKCESSLRELQKSAKDVGGSQHWEQEERSPSEKSPSFLDHAPSAEVEITSYVLLALLYKPNRNQEDLTKASGIVQWIIRQQNPYGGFSSTQDTVIALQALAAYGEATYNSVTQNVVKITSKKPFEKVFIVNNVNRLLLQQTPLPEVPGKYSLTVNGSGCVLMQTALRYNIHLPEGAFGFSLSIQTSNVSCPSDRPAKFDIVLISSYTGKRSSSNMVIIDVRMLSGFVPVKPSLDKLIDSHRVMQVENKKNHVLLYLENISQKKRKEITFSVEQDFVVTHPKPAPVQIYDYYETEEYAVGQYTSPCKEAVAEMD</sequence>
<dbReference type="InterPro" id="IPR019742">
    <property type="entry name" value="MacrogloblnA2_CS"/>
</dbReference>
<dbReference type="InterPro" id="IPR013783">
    <property type="entry name" value="Ig-like_fold"/>
</dbReference>
<evidence type="ECO:0000259" key="13">
    <source>
        <dbReference type="SMART" id="SM01361"/>
    </source>
</evidence>
<feature type="domain" description="Alpha-macroglobulin receptor-binding" evidence="13">
    <location>
        <begin position="1340"/>
        <end position="1428"/>
    </location>
</feature>
<evidence type="ECO:0000256" key="10">
    <source>
        <dbReference type="SAM" id="SignalP"/>
    </source>
</evidence>
<dbReference type="Gene3D" id="2.60.40.10">
    <property type="entry name" value="Immunoglobulins"/>
    <property type="match status" value="2"/>
</dbReference>
<accession>A0A663EBV6</accession>
<dbReference type="SMART" id="SM01361">
    <property type="entry name" value="A2M_recep"/>
    <property type="match status" value="1"/>
</dbReference>
<keyword evidence="15" id="KW-1185">Reference proteome</keyword>
<evidence type="ECO:0000256" key="8">
    <source>
        <dbReference type="ARBA" id="ARBA00023180"/>
    </source>
</evidence>
<dbReference type="Pfam" id="PF17791">
    <property type="entry name" value="MG3"/>
    <property type="match status" value="1"/>
</dbReference>
<evidence type="ECO:0000313" key="15">
    <source>
        <dbReference type="Proteomes" id="UP000472275"/>
    </source>
</evidence>
<proteinExistence type="inferred from homology"/>
<evidence type="ECO:0000256" key="3">
    <source>
        <dbReference type="ARBA" id="ARBA00022525"/>
    </source>
</evidence>
<dbReference type="Proteomes" id="UP000472275">
    <property type="component" value="Chromosome 17"/>
</dbReference>
<dbReference type="Gene3D" id="2.20.130.20">
    <property type="match status" value="1"/>
</dbReference>
<dbReference type="SUPFAM" id="SSF49410">
    <property type="entry name" value="Alpha-macroglobulin receptor domain"/>
    <property type="match status" value="1"/>
</dbReference>
<feature type="domain" description="Alpha-2-macroglobulin bait region" evidence="11">
    <location>
        <begin position="463"/>
        <end position="601"/>
    </location>
</feature>
<evidence type="ECO:0000256" key="5">
    <source>
        <dbReference type="ARBA" id="ARBA00022729"/>
    </source>
</evidence>
<dbReference type="InterPro" id="IPR041555">
    <property type="entry name" value="MG3"/>
</dbReference>
<dbReference type="SUPFAM" id="SSF81296">
    <property type="entry name" value="E set domains"/>
    <property type="match status" value="1"/>
</dbReference>
<dbReference type="InterPro" id="IPR040839">
    <property type="entry name" value="MG4"/>
</dbReference>
<dbReference type="SMART" id="SM01360">
    <property type="entry name" value="A2M"/>
    <property type="match status" value="1"/>
</dbReference>
<dbReference type="Gene3D" id="2.60.40.690">
    <property type="entry name" value="Alpha-macroglobulin, receptor-binding domain"/>
    <property type="match status" value="1"/>
</dbReference>
<dbReference type="Pfam" id="PF07677">
    <property type="entry name" value="A2M_recep"/>
    <property type="match status" value="1"/>
</dbReference>
<evidence type="ECO:0000256" key="4">
    <source>
        <dbReference type="ARBA" id="ARBA00022690"/>
    </source>
</evidence>
<evidence type="ECO:0000256" key="2">
    <source>
        <dbReference type="ARBA" id="ARBA00010952"/>
    </source>
</evidence>
<evidence type="ECO:0000259" key="11">
    <source>
        <dbReference type="SMART" id="SM01359"/>
    </source>
</evidence>
<dbReference type="PROSITE" id="PS00477">
    <property type="entry name" value="ALPHA_2_MACROGLOBULIN"/>
    <property type="match status" value="1"/>
</dbReference>
<dbReference type="Pfam" id="PF17789">
    <property type="entry name" value="MG4"/>
    <property type="match status" value="1"/>
</dbReference>
<feature type="signal peptide" evidence="10">
    <location>
        <begin position="1"/>
        <end position="36"/>
    </location>
</feature>
<comment type="subcellular location">
    <subcellularLocation>
        <location evidence="1">Secreted</location>
    </subcellularLocation>
</comment>
<dbReference type="InterPro" id="IPR011625">
    <property type="entry name" value="A2M_N_BRD"/>
</dbReference>
<dbReference type="SUPFAM" id="SSF48239">
    <property type="entry name" value="Terpenoid cyclases/Protein prenyltransferases"/>
    <property type="match status" value="1"/>
</dbReference>
<evidence type="ECO:0000256" key="1">
    <source>
        <dbReference type="ARBA" id="ARBA00004613"/>
    </source>
</evidence>
<evidence type="ECO:0000256" key="7">
    <source>
        <dbReference type="ARBA" id="ARBA00023157"/>
    </source>
</evidence>
<dbReference type="Gene3D" id="2.60.40.1930">
    <property type="match status" value="2"/>
</dbReference>
<dbReference type="InterPro" id="IPR050473">
    <property type="entry name" value="A2M/Complement_sys"/>
</dbReference>
<feature type="region of interest" description="Disordered" evidence="9">
    <location>
        <begin position="1142"/>
        <end position="1165"/>
    </location>
</feature>
<organism evidence="14 15">
    <name type="scientific">Aquila chrysaetos chrysaetos</name>
    <dbReference type="NCBI Taxonomy" id="223781"/>
    <lineage>
        <taxon>Eukaryota</taxon>
        <taxon>Metazoa</taxon>
        <taxon>Chordata</taxon>
        <taxon>Craniata</taxon>
        <taxon>Vertebrata</taxon>
        <taxon>Euteleostomi</taxon>
        <taxon>Archelosauria</taxon>
        <taxon>Archosauria</taxon>
        <taxon>Dinosauria</taxon>
        <taxon>Saurischia</taxon>
        <taxon>Theropoda</taxon>
        <taxon>Coelurosauria</taxon>
        <taxon>Aves</taxon>
        <taxon>Neognathae</taxon>
        <taxon>Neoaves</taxon>
        <taxon>Telluraves</taxon>
        <taxon>Accipitrimorphae</taxon>
        <taxon>Accipitriformes</taxon>
        <taxon>Accipitridae</taxon>
        <taxon>Accipitrinae</taxon>
        <taxon>Aquila</taxon>
    </lineage>
</organism>
<dbReference type="InterPro" id="IPR008930">
    <property type="entry name" value="Terpenoid_cyclase/PrenylTrfase"/>
</dbReference>
<evidence type="ECO:0008006" key="16">
    <source>
        <dbReference type="Google" id="ProtNLM"/>
    </source>
</evidence>
<dbReference type="Pfam" id="PF07678">
    <property type="entry name" value="TED_complement"/>
    <property type="match status" value="1"/>
</dbReference>
<dbReference type="InterPro" id="IPR047565">
    <property type="entry name" value="Alpha-macroglob_thiol-ester_cl"/>
</dbReference>
<comment type="similarity">
    <text evidence="2">Belongs to the protease inhibitor I39 (alpha-2-macroglobulin) family.</text>
</comment>
<evidence type="ECO:0000256" key="6">
    <source>
        <dbReference type="ARBA" id="ARBA00022900"/>
    </source>
</evidence>
<gene>
    <name evidence="14" type="primary">LOC115352312</name>
</gene>
<dbReference type="PANTHER" id="PTHR11412:SF170">
    <property type="entry name" value="OVOSTATIN"/>
    <property type="match status" value="1"/>
</dbReference>
<name>A0A663EBV6_AQUCH</name>
<dbReference type="Pfam" id="PF07703">
    <property type="entry name" value="A2M_BRD"/>
    <property type="match status" value="1"/>
</dbReference>
<dbReference type="SMART" id="SM01359">
    <property type="entry name" value="A2M_N_2"/>
    <property type="match status" value="1"/>
</dbReference>
<reference evidence="14" key="1">
    <citation type="submission" date="2025-08" db="UniProtKB">
        <authorList>
            <consortium name="Ensembl"/>
        </authorList>
    </citation>
    <scope>IDENTIFICATION</scope>
</reference>
<dbReference type="SMART" id="SM01419">
    <property type="entry name" value="Thiol-ester_cl"/>
    <property type="match status" value="1"/>
</dbReference>
<dbReference type="CDD" id="cd02897">
    <property type="entry name" value="A2M_2"/>
    <property type="match status" value="1"/>
</dbReference>
<dbReference type="InterPro" id="IPR041813">
    <property type="entry name" value="A2M_TED"/>
</dbReference>
<dbReference type="InterPro" id="IPR009048">
    <property type="entry name" value="A-macroglobulin_rcpt-bd"/>
</dbReference>
<feature type="chain" id="PRO_5025566849" description="Ovostatin" evidence="10">
    <location>
        <begin position="37"/>
        <end position="1440"/>
    </location>
</feature>
<keyword evidence="5 10" id="KW-0732">Signal</keyword>
<evidence type="ECO:0000313" key="14">
    <source>
        <dbReference type="Ensembl" id="ENSACCP00020009421.1"/>
    </source>
</evidence>
<evidence type="ECO:0000256" key="9">
    <source>
        <dbReference type="SAM" id="MobiDB-lite"/>
    </source>
</evidence>